<name>A0A8T8DVA4_9EURY</name>
<organism evidence="2 3">
    <name type="scientific">Haloterrigena salifodinae</name>
    <dbReference type="NCBI Taxonomy" id="2675099"/>
    <lineage>
        <taxon>Archaea</taxon>
        <taxon>Methanobacteriati</taxon>
        <taxon>Methanobacteriota</taxon>
        <taxon>Stenosarchaea group</taxon>
        <taxon>Halobacteria</taxon>
        <taxon>Halobacteriales</taxon>
        <taxon>Natrialbaceae</taxon>
        <taxon>Haloterrigena</taxon>
    </lineage>
</organism>
<evidence type="ECO:0000313" key="3">
    <source>
        <dbReference type="Proteomes" id="UP000637819"/>
    </source>
</evidence>
<keyword evidence="3" id="KW-1185">Reference proteome</keyword>
<feature type="compositionally biased region" description="Acidic residues" evidence="1">
    <location>
        <begin position="175"/>
        <end position="201"/>
    </location>
</feature>
<dbReference type="Proteomes" id="UP000637819">
    <property type="component" value="Chromosome"/>
</dbReference>
<feature type="region of interest" description="Disordered" evidence="1">
    <location>
        <begin position="167"/>
        <end position="248"/>
    </location>
</feature>
<reference evidence="2 3" key="1">
    <citation type="submission" date="2021-01" db="EMBL/GenBank/DDBJ databases">
        <title>Genome Sequence and Methylation Pattern of Haloterrigena salifodinae BOL5-1, An Extremely Halophilic Archaeon from a Bolivian Salt Mine.</title>
        <authorList>
            <person name="DasSarma P."/>
            <person name="Anton B.P."/>
            <person name="DasSarma S.L."/>
            <person name="von Ehrenheim H.A.L."/>
            <person name="Martinez F.L."/>
            <person name="Guzman D."/>
            <person name="Roberts R.J."/>
            <person name="DasSarma S."/>
        </authorList>
    </citation>
    <scope>NUCLEOTIDE SEQUENCE [LARGE SCALE GENOMIC DNA]</scope>
    <source>
        <strain evidence="2 3">BOL5-1</strain>
    </source>
</reference>
<accession>A0A8T8DVA4</accession>
<dbReference type="KEGG" id="hsal:JMJ58_10665"/>
<gene>
    <name evidence="2" type="ORF">JMJ58_10665</name>
</gene>
<feature type="compositionally biased region" description="Acidic residues" evidence="1">
    <location>
        <begin position="239"/>
        <end position="248"/>
    </location>
</feature>
<evidence type="ECO:0000256" key="1">
    <source>
        <dbReference type="SAM" id="MobiDB-lite"/>
    </source>
</evidence>
<dbReference type="AlphaFoldDB" id="A0A8T8DVA4"/>
<dbReference type="GeneID" id="62875591"/>
<dbReference type="EMBL" id="CP069188">
    <property type="protein sequence ID" value="QRV13434.1"/>
    <property type="molecule type" value="Genomic_DNA"/>
</dbReference>
<proteinExistence type="predicted"/>
<sequence>MRVSIPGLPGVYYDTDSGSTAIGVASTAIGRKAPKPQGYAIQLLPYVWSFDVDLREVPNDHPIQYLHPEGARSFGELSPQRGVREAGNELESVLRFVWSVNQEVESTANQLIGRGAAEDGVVIEIEEGTVSVSGDELATDEFDLDEPAAGGTAGDAVTTVEIADGTDVINGSDAAEVDTDEELAVDETDETDQSDETDSEDVFGATEEPPADETFDREETFGADESASDEESATGGETGADDIDPDEP</sequence>
<dbReference type="RefSeq" id="WP_204746487.1">
    <property type="nucleotide sequence ID" value="NZ_CP069188.1"/>
</dbReference>
<protein>
    <submittedName>
        <fullName evidence="2">Uncharacterized protein</fullName>
    </submittedName>
</protein>
<dbReference type="OrthoDB" id="170548at2157"/>
<evidence type="ECO:0000313" key="2">
    <source>
        <dbReference type="EMBL" id="QRV13434.1"/>
    </source>
</evidence>